<dbReference type="EMBL" id="JH921445">
    <property type="protein sequence ID" value="EKD14563.1"/>
    <property type="molecule type" value="Genomic_DNA"/>
</dbReference>
<organism evidence="2 3">
    <name type="scientific">Marssonina brunnea f. sp. multigermtubi (strain MB_m1)</name>
    <name type="common">Marssonina leaf spot fungus</name>
    <dbReference type="NCBI Taxonomy" id="1072389"/>
    <lineage>
        <taxon>Eukaryota</taxon>
        <taxon>Fungi</taxon>
        <taxon>Dikarya</taxon>
        <taxon>Ascomycota</taxon>
        <taxon>Pezizomycotina</taxon>
        <taxon>Leotiomycetes</taxon>
        <taxon>Helotiales</taxon>
        <taxon>Drepanopezizaceae</taxon>
        <taxon>Drepanopeziza</taxon>
    </lineage>
</organism>
<evidence type="ECO:0000313" key="2">
    <source>
        <dbReference type="EMBL" id="EKD14563.1"/>
    </source>
</evidence>
<dbReference type="AlphaFoldDB" id="K1X128"/>
<proteinExistence type="predicted"/>
<dbReference type="InParanoid" id="K1X128"/>
<evidence type="ECO:0000313" key="3">
    <source>
        <dbReference type="Proteomes" id="UP000006753"/>
    </source>
</evidence>
<dbReference type="KEGG" id="mbe:MBM_07284"/>
<protein>
    <submittedName>
        <fullName evidence="2">Uncharacterized protein</fullName>
    </submittedName>
</protein>
<dbReference type="HOGENOM" id="CLU_1768494_0_0_1"/>
<dbReference type="Proteomes" id="UP000006753">
    <property type="component" value="Unassembled WGS sequence"/>
</dbReference>
<sequence length="147" mass="16275">MALLKSYERAIQASRVTCLYAEHGGAKSHVPHRNTTRHVSPGEKWPKTEGRRRNRRRRHLSCWELASRRASFFPTVIMLQIESGPYSGQGGPGKEAWFPLLLSLSAASVVLASNALNFTLDSPRSGFPAPRSRITHPVVPPPIPVLS</sequence>
<reference evidence="2 3" key="1">
    <citation type="journal article" date="2012" name="BMC Genomics">
        <title>Sequencing the genome of Marssonina brunnea reveals fungus-poplar co-evolution.</title>
        <authorList>
            <person name="Zhu S."/>
            <person name="Cao Y.-Z."/>
            <person name="Jiang C."/>
            <person name="Tan B.-Y."/>
            <person name="Wang Z."/>
            <person name="Feng S."/>
            <person name="Zhang L."/>
            <person name="Su X.-H."/>
            <person name="Brejova B."/>
            <person name="Vinar T."/>
            <person name="Xu M."/>
            <person name="Wang M.-X."/>
            <person name="Zhang S.-G."/>
            <person name="Huang M.-R."/>
            <person name="Wu R."/>
            <person name="Zhou Y."/>
        </authorList>
    </citation>
    <scope>NUCLEOTIDE SEQUENCE [LARGE SCALE GENOMIC DNA]</scope>
    <source>
        <strain evidence="2 3">MB_m1</strain>
    </source>
</reference>
<feature type="region of interest" description="Disordered" evidence="1">
    <location>
        <begin position="27"/>
        <end position="53"/>
    </location>
</feature>
<name>K1X128_MARBU</name>
<evidence type="ECO:0000256" key="1">
    <source>
        <dbReference type="SAM" id="MobiDB-lite"/>
    </source>
</evidence>
<accession>K1X128</accession>
<feature type="compositionally biased region" description="Basic and acidic residues" evidence="1">
    <location>
        <begin position="40"/>
        <end position="51"/>
    </location>
</feature>
<gene>
    <name evidence="2" type="ORF">MBM_07284</name>
</gene>
<keyword evidence="3" id="KW-1185">Reference proteome</keyword>